<feature type="compositionally biased region" description="Basic and acidic residues" evidence="1">
    <location>
        <begin position="103"/>
        <end position="113"/>
    </location>
</feature>
<keyword evidence="2" id="KW-0732">Signal</keyword>
<organism evidence="3 4">
    <name type="scientific">Fluviispira multicolorata</name>
    <dbReference type="NCBI Taxonomy" id="2654512"/>
    <lineage>
        <taxon>Bacteria</taxon>
        <taxon>Pseudomonadati</taxon>
        <taxon>Bdellovibrionota</taxon>
        <taxon>Oligoflexia</taxon>
        <taxon>Silvanigrellales</taxon>
        <taxon>Silvanigrellaceae</taxon>
        <taxon>Fluviispira</taxon>
    </lineage>
</organism>
<dbReference type="EMBL" id="WFLN01000004">
    <property type="protein sequence ID" value="KAB8033298.1"/>
    <property type="molecule type" value="Genomic_DNA"/>
</dbReference>
<evidence type="ECO:0000313" key="4">
    <source>
        <dbReference type="Proteomes" id="UP000442694"/>
    </source>
</evidence>
<evidence type="ECO:0000256" key="2">
    <source>
        <dbReference type="SAM" id="SignalP"/>
    </source>
</evidence>
<reference evidence="3 4" key="1">
    <citation type="submission" date="2019-10" db="EMBL/GenBank/DDBJ databases">
        <title>New genus of Silvanigrellaceae.</title>
        <authorList>
            <person name="Pitt A."/>
            <person name="Hahn M.W."/>
        </authorList>
    </citation>
    <scope>NUCLEOTIDE SEQUENCE [LARGE SCALE GENOMIC DNA]</scope>
    <source>
        <strain evidence="3 4">33A1-SZDP</strain>
    </source>
</reference>
<sequence length="113" mass="12744">MKSQKLIYLGSFLSSAFLTTSCLTVGSSFPSSVTWIKTDKTTKTEIEKAFGPPFRMGYDSGYRTYSYGYYKYSAFSESLTKDLTIRFNANDTVSSYSFSSSFPDDKEKPNSKE</sequence>
<protein>
    <recommendedName>
        <fullName evidence="5">Lipoprotein</fullName>
    </recommendedName>
</protein>
<gene>
    <name evidence="3" type="ORF">GCL57_00965</name>
</gene>
<evidence type="ECO:0000256" key="1">
    <source>
        <dbReference type="SAM" id="MobiDB-lite"/>
    </source>
</evidence>
<evidence type="ECO:0000313" key="3">
    <source>
        <dbReference type="EMBL" id="KAB8033298.1"/>
    </source>
</evidence>
<comment type="caution">
    <text evidence="3">The sequence shown here is derived from an EMBL/GenBank/DDBJ whole genome shotgun (WGS) entry which is preliminary data.</text>
</comment>
<proteinExistence type="predicted"/>
<dbReference type="RefSeq" id="WP_152211386.1">
    <property type="nucleotide sequence ID" value="NZ_WFLN01000004.1"/>
</dbReference>
<dbReference type="Proteomes" id="UP000442694">
    <property type="component" value="Unassembled WGS sequence"/>
</dbReference>
<accession>A0A833JH30</accession>
<feature type="signal peptide" evidence="2">
    <location>
        <begin position="1"/>
        <end position="20"/>
    </location>
</feature>
<feature type="chain" id="PRO_5032795094" description="Lipoprotein" evidence="2">
    <location>
        <begin position="21"/>
        <end position="113"/>
    </location>
</feature>
<keyword evidence="4" id="KW-1185">Reference proteome</keyword>
<feature type="region of interest" description="Disordered" evidence="1">
    <location>
        <begin position="94"/>
        <end position="113"/>
    </location>
</feature>
<dbReference type="PROSITE" id="PS51257">
    <property type="entry name" value="PROKAR_LIPOPROTEIN"/>
    <property type="match status" value="1"/>
</dbReference>
<name>A0A833JH30_9BACT</name>
<evidence type="ECO:0008006" key="5">
    <source>
        <dbReference type="Google" id="ProtNLM"/>
    </source>
</evidence>
<dbReference type="AlphaFoldDB" id="A0A833JH30"/>